<dbReference type="PANTHER" id="PTHR43407">
    <property type="entry name" value="GLUTAMINE SYNTHETASE"/>
    <property type="match status" value="1"/>
</dbReference>
<dbReference type="Proteomes" id="UP000298381">
    <property type="component" value="Unassembled WGS sequence"/>
</dbReference>
<reference evidence="6 7" key="1">
    <citation type="submission" date="2019-03" db="EMBL/GenBank/DDBJ databases">
        <title>Draft genome sequence data and analysis of a Fermenting Bacterium, Soehngenia longevitae strain 1933PT, isolated from petroleum reservoir in Azerbaijan.</title>
        <authorList>
            <person name="Grouzdev D.S."/>
            <person name="Bidzhieva S.K."/>
            <person name="Sokolova D.S."/>
            <person name="Tourova T.P."/>
            <person name="Poltaraus A.B."/>
            <person name="Nazina T.N."/>
        </authorList>
    </citation>
    <scope>NUCLEOTIDE SEQUENCE [LARGE SCALE GENOMIC DNA]</scope>
    <source>
        <strain evidence="6 7">1933P</strain>
    </source>
</reference>
<organism evidence="6 7">
    <name type="scientific">Soehngenia longivitae</name>
    <dbReference type="NCBI Taxonomy" id="2562294"/>
    <lineage>
        <taxon>Bacteria</taxon>
        <taxon>Bacillati</taxon>
        <taxon>Bacillota</taxon>
        <taxon>Tissierellia</taxon>
        <taxon>Tissierellales</taxon>
        <taxon>Tissierellaceae</taxon>
        <taxon>Soehngenia</taxon>
    </lineage>
</organism>
<dbReference type="GO" id="GO:0004356">
    <property type="term" value="F:glutamine synthetase activity"/>
    <property type="evidence" value="ECO:0007669"/>
    <property type="project" value="UniProtKB-EC"/>
</dbReference>
<dbReference type="GO" id="GO:0016020">
    <property type="term" value="C:membrane"/>
    <property type="evidence" value="ECO:0007669"/>
    <property type="project" value="TreeGrafter"/>
</dbReference>
<comment type="similarity">
    <text evidence="1 3 4">Belongs to the glutamine synthetase family.</text>
</comment>
<dbReference type="GO" id="GO:0019740">
    <property type="term" value="P:nitrogen utilization"/>
    <property type="evidence" value="ECO:0007669"/>
    <property type="project" value="TreeGrafter"/>
</dbReference>
<dbReference type="InterPro" id="IPR014746">
    <property type="entry name" value="Gln_synth/guanido_kin_cat_dom"/>
</dbReference>
<evidence type="ECO:0000259" key="5">
    <source>
        <dbReference type="PROSITE" id="PS51987"/>
    </source>
</evidence>
<dbReference type="OrthoDB" id="9807095at2"/>
<dbReference type="Pfam" id="PF00120">
    <property type="entry name" value="Gln-synt_C"/>
    <property type="match status" value="1"/>
</dbReference>
<dbReference type="PROSITE" id="PS51987">
    <property type="entry name" value="GS_CATALYTIC"/>
    <property type="match status" value="1"/>
</dbReference>
<dbReference type="Gene3D" id="3.30.590.10">
    <property type="entry name" value="Glutamine synthetase/guanido kinase, catalytic domain"/>
    <property type="match status" value="1"/>
</dbReference>
<dbReference type="EC" id="6.3.1.2" evidence="2"/>
<dbReference type="AlphaFoldDB" id="A0A4Z0DA43"/>
<dbReference type="GO" id="GO:0005737">
    <property type="term" value="C:cytoplasm"/>
    <property type="evidence" value="ECO:0007669"/>
    <property type="project" value="TreeGrafter"/>
</dbReference>
<comment type="caution">
    <text evidence="6">The sequence shown here is derived from an EMBL/GenBank/DDBJ whole genome shotgun (WGS) entry which is preliminary data.</text>
</comment>
<name>A0A4Z0DA43_9FIRM</name>
<evidence type="ECO:0000256" key="3">
    <source>
        <dbReference type="PROSITE-ProRule" id="PRU01331"/>
    </source>
</evidence>
<dbReference type="RefSeq" id="WP_135270003.1">
    <property type="nucleotide sequence ID" value="NZ_SRIB01000001.1"/>
</dbReference>
<evidence type="ECO:0000256" key="2">
    <source>
        <dbReference type="ARBA" id="ARBA00012937"/>
    </source>
</evidence>
<dbReference type="GO" id="GO:0006542">
    <property type="term" value="P:glutamine biosynthetic process"/>
    <property type="evidence" value="ECO:0007669"/>
    <property type="project" value="TreeGrafter"/>
</dbReference>
<dbReference type="SUPFAM" id="SSF55931">
    <property type="entry name" value="Glutamine synthetase/guanido kinase"/>
    <property type="match status" value="1"/>
</dbReference>
<dbReference type="SMART" id="SM01230">
    <property type="entry name" value="Gln-synt_C"/>
    <property type="match status" value="1"/>
</dbReference>
<gene>
    <name evidence="6" type="ORF">E4100_01135</name>
</gene>
<protein>
    <recommendedName>
        <fullName evidence="2">glutamine synthetase</fullName>
        <ecNumber evidence="2">6.3.1.2</ecNumber>
    </recommendedName>
</protein>
<dbReference type="EMBL" id="SRIB01000001">
    <property type="protein sequence ID" value="TFZ41769.1"/>
    <property type="molecule type" value="Genomic_DNA"/>
</dbReference>
<evidence type="ECO:0000313" key="7">
    <source>
        <dbReference type="Proteomes" id="UP000298381"/>
    </source>
</evidence>
<evidence type="ECO:0000256" key="4">
    <source>
        <dbReference type="RuleBase" id="RU000384"/>
    </source>
</evidence>
<dbReference type="InterPro" id="IPR008146">
    <property type="entry name" value="Gln_synth_cat_dom"/>
</dbReference>
<proteinExistence type="inferred from homology"/>
<dbReference type="PANTHER" id="PTHR43407:SF1">
    <property type="entry name" value="LENGSIN"/>
    <property type="match status" value="1"/>
</dbReference>
<evidence type="ECO:0000313" key="6">
    <source>
        <dbReference type="EMBL" id="TFZ41769.1"/>
    </source>
</evidence>
<sequence>MSLDMCYFIKPEQHNKKDLIRILEKNTQIKFVSLAGVDLVGHETDEKIPIKLFLENIDDFLEKTAVQTDGSSVYLPEIATLNDAKIDMKVDLDVNWFVDYNYDNLDESSKLPVGTLKIPVFLYHNNIAVDSRHILNMAVSYFEKEILRLIENHKEQFRDYGIEFEDIDKIMITSATELEFWVKTPDYERELEELTSSQELHEQYWAKTRAEVRTALENTLLEMEKYGFNPEMGHKEVGGVKAKLNQDGSLSGIMEQLEIDWKYDDALQTADNEMFIKNIIREIFRQNGMDVTFLAKPIQGVAGSGEHTHFGVVVKLKNGKNVNLFSPVKKHFLSKIGYGALMGVLKNYEIINPFITSSNEAFKRLKKGFEAPICIATSLGSDFDTPSRNRTILIGLIRDNENPLATHFELRSPNPHTNTYLCIASVLMSMIDGIDYALSNDIDEDNLLRELSKEYGEEYNYLEKYRVYRTENNIFDDYSDEEREKMFGKVPFNVFENVKYFNEQKEKLSVLYKGEVFTPKIIESYTIAIIDKWLTEIEYRIIPNFIKEIRNYKLLHNLDSSNELDIINWAKIERLRNELMKDNSNVNSLFTQIKKAISERNLEKVSELQKEIYQKMDCLQELYSRYKLNLLDI</sequence>
<feature type="domain" description="GS catalytic" evidence="5">
    <location>
        <begin position="131"/>
        <end position="554"/>
    </location>
</feature>
<keyword evidence="7" id="KW-1185">Reference proteome</keyword>
<evidence type="ECO:0000256" key="1">
    <source>
        <dbReference type="ARBA" id="ARBA00009897"/>
    </source>
</evidence>
<accession>A0A4Z0DA43</accession>